<dbReference type="Proteomes" id="UP000270697">
    <property type="component" value="Unassembled WGS sequence"/>
</dbReference>
<dbReference type="SMART" id="SM00860">
    <property type="entry name" value="SMI1_KNR4"/>
    <property type="match status" value="1"/>
</dbReference>
<dbReference type="Proteomes" id="UP000199398">
    <property type="component" value="Unassembled WGS sequence"/>
</dbReference>
<name>A0A1I5DP07_9PSEU</name>
<dbReference type="InterPro" id="IPR037883">
    <property type="entry name" value="Knr4/Smi1-like_sf"/>
</dbReference>
<dbReference type="EMBL" id="FOUP01000008">
    <property type="protein sequence ID" value="SFO00982.1"/>
    <property type="molecule type" value="Genomic_DNA"/>
</dbReference>
<dbReference type="STRING" id="455193.SAMN05421805_108213"/>
<evidence type="ECO:0000313" key="3">
    <source>
        <dbReference type="EMBL" id="RKT85041.1"/>
    </source>
</evidence>
<evidence type="ECO:0000256" key="1">
    <source>
        <dbReference type="SAM" id="MobiDB-lite"/>
    </source>
</evidence>
<protein>
    <submittedName>
        <fullName evidence="4">Cell wall assembly regulator SMI1</fullName>
    </submittedName>
</protein>
<dbReference type="InterPro" id="IPR032675">
    <property type="entry name" value="LRR_dom_sf"/>
</dbReference>
<dbReference type="PANTHER" id="PTHR47432:SF1">
    <property type="entry name" value="CELL WALL ASSEMBLY REGULATOR SMI1"/>
    <property type="match status" value="1"/>
</dbReference>
<dbReference type="GO" id="GO:0043332">
    <property type="term" value="C:mating projection tip"/>
    <property type="evidence" value="ECO:0007669"/>
    <property type="project" value="TreeGrafter"/>
</dbReference>
<dbReference type="RefSeq" id="WP_093155256.1">
    <property type="nucleotide sequence ID" value="NZ_FOUP01000008.1"/>
</dbReference>
<reference evidence="4 5" key="1">
    <citation type="submission" date="2016-10" db="EMBL/GenBank/DDBJ databases">
        <authorList>
            <person name="de Groot N.N."/>
        </authorList>
    </citation>
    <scope>NUCLEOTIDE SEQUENCE [LARGE SCALE GENOMIC DNA]</scope>
    <source>
        <strain evidence="4 5">CPCC 201259</strain>
    </source>
</reference>
<dbReference type="AlphaFoldDB" id="A0A1I5DP07"/>
<evidence type="ECO:0000259" key="2">
    <source>
        <dbReference type="SMART" id="SM00860"/>
    </source>
</evidence>
<keyword evidence="6" id="KW-1185">Reference proteome</keyword>
<dbReference type="InterPro" id="IPR018958">
    <property type="entry name" value="Knr4/Smi1-like_dom"/>
</dbReference>
<dbReference type="Gene3D" id="3.80.10.10">
    <property type="entry name" value="Ribonuclease Inhibitor"/>
    <property type="match status" value="1"/>
</dbReference>
<dbReference type="OrthoDB" id="4759758at2"/>
<sequence>MTALPAVNEPTLYEIDDEFLVPDRGDEQEGPANAVPAGDPDEAVRLFHEYRRRVAEILGFEEELPEPATEEDLADAEERLGFEFPPDLRALYGIADGEGYEIINPIFDRHPWHSLEHIGDEEEDWLLALDWEYEPQRRVVFDSEPSNAVRRSVLRPGWIQFANDTGGNWLAVDMDPGPEGRPGQVIAIGVDYSDGPLYVADSVTTLLRRQVEALERGDYRVHDQSIWIEADLPNGLAVDSERTWYTDGASADAETEQARPQVQKVRVSDVDDLAFLAAVPNVRSLSLSGGGPLDLSPLRERPVEYLELELGAADLAGLAGHPELRSLSVSSTQPVDLAPLRAVPRLWALDIADASIADLTAVTELEGLRFLELTHEQWLELRDDLPPLAVVGIHPHRPEREWPLSTRWDTETGEPPRLDP</sequence>
<dbReference type="PANTHER" id="PTHR47432">
    <property type="entry name" value="CELL WALL ASSEMBLY REGULATOR SMI1"/>
    <property type="match status" value="1"/>
</dbReference>
<organism evidence="4 5">
    <name type="scientific">Saccharopolyspora antimicrobica</name>
    <dbReference type="NCBI Taxonomy" id="455193"/>
    <lineage>
        <taxon>Bacteria</taxon>
        <taxon>Bacillati</taxon>
        <taxon>Actinomycetota</taxon>
        <taxon>Actinomycetes</taxon>
        <taxon>Pseudonocardiales</taxon>
        <taxon>Pseudonocardiaceae</taxon>
        <taxon>Saccharopolyspora</taxon>
    </lineage>
</organism>
<dbReference type="SUPFAM" id="SSF160631">
    <property type="entry name" value="SMI1/KNR4-like"/>
    <property type="match status" value="1"/>
</dbReference>
<reference evidence="3 6" key="2">
    <citation type="submission" date="2018-10" db="EMBL/GenBank/DDBJ databases">
        <title>Sequencing the genomes of 1000 actinobacteria strains.</title>
        <authorList>
            <person name="Klenk H.-P."/>
        </authorList>
    </citation>
    <scope>NUCLEOTIDE SEQUENCE [LARGE SCALE GENOMIC DNA]</scope>
    <source>
        <strain evidence="3 6">DSM 45119</strain>
    </source>
</reference>
<dbReference type="InterPro" id="IPR051873">
    <property type="entry name" value="KNR4/SMI1_regulator"/>
</dbReference>
<dbReference type="Gene3D" id="3.40.1580.10">
    <property type="entry name" value="SMI1/KNR4-like"/>
    <property type="match status" value="1"/>
</dbReference>
<feature type="region of interest" description="Disordered" evidence="1">
    <location>
        <begin position="21"/>
        <end position="40"/>
    </location>
</feature>
<feature type="domain" description="Knr4/Smi1-like" evidence="2">
    <location>
        <begin position="67"/>
        <end position="209"/>
    </location>
</feature>
<gene>
    <name evidence="3" type="ORF">ATL45_3377</name>
    <name evidence="4" type="ORF">SAMN05421805_108213</name>
</gene>
<dbReference type="Pfam" id="PF09346">
    <property type="entry name" value="SMI1_KNR4"/>
    <property type="match status" value="1"/>
</dbReference>
<dbReference type="EMBL" id="RBXX01000002">
    <property type="protein sequence ID" value="RKT85041.1"/>
    <property type="molecule type" value="Genomic_DNA"/>
</dbReference>
<evidence type="ECO:0000313" key="4">
    <source>
        <dbReference type="EMBL" id="SFO00982.1"/>
    </source>
</evidence>
<evidence type="ECO:0000313" key="5">
    <source>
        <dbReference type="Proteomes" id="UP000199398"/>
    </source>
</evidence>
<accession>A0A1I5DP07</accession>
<evidence type="ECO:0000313" key="6">
    <source>
        <dbReference type="Proteomes" id="UP000270697"/>
    </source>
</evidence>
<proteinExistence type="predicted"/>